<reference evidence="1 2" key="1">
    <citation type="submission" date="2021-06" db="EMBL/GenBank/DDBJ databases">
        <authorList>
            <person name="Palmer J.M."/>
        </authorList>
    </citation>
    <scope>NUCLEOTIDE SEQUENCE [LARGE SCALE GENOMIC DNA]</scope>
    <source>
        <strain evidence="1 2">MEX-2019</strain>
        <tissue evidence="1">Muscle</tissue>
    </source>
</reference>
<dbReference type="Proteomes" id="UP001311232">
    <property type="component" value="Unassembled WGS sequence"/>
</dbReference>
<dbReference type="EMBL" id="JAHHUM010002608">
    <property type="protein sequence ID" value="KAK5602615.1"/>
    <property type="molecule type" value="Genomic_DNA"/>
</dbReference>
<protein>
    <submittedName>
        <fullName evidence="1">Uncharacterized protein</fullName>
    </submittedName>
</protein>
<accession>A0AAV9R2T6</accession>
<evidence type="ECO:0000313" key="1">
    <source>
        <dbReference type="EMBL" id="KAK5602615.1"/>
    </source>
</evidence>
<sequence length="90" mass="10017">MLSGWSHLLDLEFFPMAHCYNIVSKILLYPISSPYPNINSEIRLALHTCSPDKSPGSSLFPHTSYQFYSPVSPVPVPELPSSSASRSQFC</sequence>
<evidence type="ECO:0000313" key="2">
    <source>
        <dbReference type="Proteomes" id="UP001311232"/>
    </source>
</evidence>
<proteinExistence type="predicted"/>
<comment type="caution">
    <text evidence="1">The sequence shown here is derived from an EMBL/GenBank/DDBJ whole genome shotgun (WGS) entry which is preliminary data.</text>
</comment>
<organism evidence="1 2">
    <name type="scientific">Crenichthys baileyi</name>
    <name type="common">White River springfish</name>
    <dbReference type="NCBI Taxonomy" id="28760"/>
    <lineage>
        <taxon>Eukaryota</taxon>
        <taxon>Metazoa</taxon>
        <taxon>Chordata</taxon>
        <taxon>Craniata</taxon>
        <taxon>Vertebrata</taxon>
        <taxon>Euteleostomi</taxon>
        <taxon>Actinopterygii</taxon>
        <taxon>Neopterygii</taxon>
        <taxon>Teleostei</taxon>
        <taxon>Neoteleostei</taxon>
        <taxon>Acanthomorphata</taxon>
        <taxon>Ovalentaria</taxon>
        <taxon>Atherinomorphae</taxon>
        <taxon>Cyprinodontiformes</taxon>
        <taxon>Goodeidae</taxon>
        <taxon>Crenichthys</taxon>
    </lineage>
</organism>
<keyword evidence="2" id="KW-1185">Reference proteome</keyword>
<dbReference type="AlphaFoldDB" id="A0AAV9R2T6"/>
<name>A0AAV9R2T6_9TELE</name>
<gene>
    <name evidence="1" type="ORF">CRENBAI_006588</name>
</gene>